<evidence type="ECO:0000256" key="2">
    <source>
        <dbReference type="SAM" id="MobiDB-lite"/>
    </source>
</evidence>
<dbReference type="PANTHER" id="PTHR16517">
    <property type="entry name" value="TUBBY-RELATED"/>
    <property type="match status" value="1"/>
</dbReference>
<dbReference type="InterPro" id="IPR025659">
    <property type="entry name" value="Tubby-like_C"/>
</dbReference>
<dbReference type="Pfam" id="PF01167">
    <property type="entry name" value="Tub"/>
    <property type="match status" value="1"/>
</dbReference>
<dbReference type="GeneID" id="103016928"/>
<accession>A0ABM3SJE8</accession>
<keyword evidence="4" id="KW-1185">Reference proteome</keyword>
<name>A0ABM3SJE8_BALAC</name>
<proteinExistence type="inferred from homology"/>
<feature type="compositionally biased region" description="Basic and acidic residues" evidence="2">
    <location>
        <begin position="14"/>
        <end position="27"/>
    </location>
</feature>
<reference evidence="5" key="1">
    <citation type="submission" date="2025-08" db="UniProtKB">
        <authorList>
            <consortium name="RefSeq"/>
        </authorList>
    </citation>
    <scope>IDENTIFICATION</scope>
</reference>
<evidence type="ECO:0000256" key="1">
    <source>
        <dbReference type="ARBA" id="ARBA00007129"/>
    </source>
</evidence>
<dbReference type="PANTHER" id="PTHR16517:SF24">
    <property type="entry name" value="TUBBY-RELATED PROTEIN 2"/>
    <property type="match status" value="1"/>
</dbReference>
<evidence type="ECO:0000313" key="5">
    <source>
        <dbReference type="RefSeq" id="XP_057389976.1"/>
    </source>
</evidence>
<organism evidence="4 5">
    <name type="scientific">Balaenoptera acutorostrata</name>
    <name type="common">Common minke whale</name>
    <name type="synonym">Balaena rostrata</name>
    <dbReference type="NCBI Taxonomy" id="9767"/>
    <lineage>
        <taxon>Eukaryota</taxon>
        <taxon>Metazoa</taxon>
        <taxon>Chordata</taxon>
        <taxon>Craniata</taxon>
        <taxon>Vertebrata</taxon>
        <taxon>Euteleostomi</taxon>
        <taxon>Mammalia</taxon>
        <taxon>Eutheria</taxon>
        <taxon>Laurasiatheria</taxon>
        <taxon>Artiodactyla</taxon>
        <taxon>Whippomorpha</taxon>
        <taxon>Cetacea</taxon>
        <taxon>Mysticeti</taxon>
        <taxon>Balaenopteridae</taxon>
        <taxon>Balaenoptera</taxon>
    </lineage>
</organism>
<feature type="domain" description="Tubby C-terminal" evidence="3">
    <location>
        <begin position="79"/>
        <end position="284"/>
    </location>
</feature>
<dbReference type="Gene3D" id="3.20.90.10">
    <property type="entry name" value="Tubby Protein, Chain A"/>
    <property type="match status" value="1"/>
</dbReference>
<dbReference type="RefSeq" id="XP_057389976.1">
    <property type="nucleotide sequence ID" value="XM_057533993.1"/>
</dbReference>
<evidence type="ECO:0000313" key="4">
    <source>
        <dbReference type="Proteomes" id="UP001652580"/>
    </source>
</evidence>
<dbReference type="InterPro" id="IPR000007">
    <property type="entry name" value="Tubby_C"/>
</dbReference>
<comment type="similarity">
    <text evidence="1">Belongs to the TUB family.</text>
</comment>
<gene>
    <name evidence="5" type="primary">TULP2</name>
</gene>
<dbReference type="SUPFAM" id="SSF54518">
    <property type="entry name" value="Tubby C-terminal domain-like"/>
    <property type="match status" value="1"/>
</dbReference>
<feature type="compositionally biased region" description="Polar residues" evidence="2">
    <location>
        <begin position="298"/>
        <end position="307"/>
    </location>
</feature>
<feature type="region of interest" description="Disordered" evidence="2">
    <location>
        <begin position="285"/>
        <end position="307"/>
    </location>
</feature>
<dbReference type="PRINTS" id="PR01573">
    <property type="entry name" value="SUPERTUBBY"/>
</dbReference>
<protein>
    <submittedName>
        <fullName evidence="5">Tubby-related protein 2</fullName>
    </submittedName>
</protein>
<sequence>MDGVGGHGDLASNKGEDLEEKKEELESTVRNSPWAADEEVSEAPEGAGGAGNSDVGSSLRSPPCAPGPRLGEDMEAYVLRPALRGLTVQCRISRDKRGVDKGMFPFYYLYLEAADGRKYFLLAGRKRKRSKTSNYLVSLDPTDLSRDGDNFVGKVRSNVLGTKFTIFDNGVNPERKNFVPETAPIREELGAVCYETNVLGFRGPRKMTVIIPGIDAQNQRISVQPQNEQESLLSRLQRGASQGLVLLQNKAPSWSDESGAYVLNFHGRVTRTSVKNFQIMHPDDRELLGTGFPGQGSGTRTTSPIST</sequence>
<dbReference type="Proteomes" id="UP001652580">
    <property type="component" value="Chromosome 19"/>
</dbReference>
<evidence type="ECO:0000259" key="3">
    <source>
        <dbReference type="Pfam" id="PF01167"/>
    </source>
</evidence>
<feature type="region of interest" description="Disordered" evidence="2">
    <location>
        <begin position="1"/>
        <end position="68"/>
    </location>
</feature>